<evidence type="ECO:0000313" key="10">
    <source>
        <dbReference type="Proteomes" id="UP000054935"/>
    </source>
</evidence>
<organism evidence="9 10">
    <name type="scientific">Tropicibacter naphthalenivorans</name>
    <dbReference type="NCBI Taxonomy" id="441103"/>
    <lineage>
        <taxon>Bacteria</taxon>
        <taxon>Pseudomonadati</taxon>
        <taxon>Pseudomonadota</taxon>
        <taxon>Alphaproteobacteria</taxon>
        <taxon>Rhodobacterales</taxon>
        <taxon>Roseobacteraceae</taxon>
        <taxon>Tropicibacter</taxon>
    </lineage>
</organism>
<dbReference type="RefSeq" id="WP_058249509.1">
    <property type="nucleotide sequence ID" value="NZ_CYSE01000017.1"/>
</dbReference>
<dbReference type="InterPro" id="IPR018511">
    <property type="entry name" value="Hemolysin-typ_Ca-bd_CS"/>
</dbReference>
<dbReference type="PANTHER" id="PTHR38340">
    <property type="entry name" value="S-LAYER PROTEIN"/>
    <property type="match status" value="1"/>
</dbReference>
<evidence type="ECO:0000256" key="2">
    <source>
        <dbReference type="ARBA" id="ARBA00004613"/>
    </source>
</evidence>
<evidence type="ECO:0000256" key="6">
    <source>
        <dbReference type="ARBA" id="ARBA00023026"/>
    </source>
</evidence>
<keyword evidence="7" id="KW-0472">Membrane</keyword>
<keyword evidence="10" id="KW-1185">Reference proteome</keyword>
<dbReference type="GO" id="GO:0016020">
    <property type="term" value="C:membrane"/>
    <property type="evidence" value="ECO:0007669"/>
    <property type="project" value="UniProtKB-SubCell"/>
</dbReference>
<keyword evidence="4" id="KW-0800">Toxin</keyword>
<dbReference type="PROSITE" id="PS00330">
    <property type="entry name" value="HEMOLYSIN_CALCIUM"/>
    <property type="match status" value="6"/>
</dbReference>
<evidence type="ECO:0000256" key="5">
    <source>
        <dbReference type="ARBA" id="ARBA00022737"/>
    </source>
</evidence>
<dbReference type="Pfam" id="PF00353">
    <property type="entry name" value="HemolysinCabind"/>
    <property type="match status" value="7"/>
</dbReference>
<dbReference type="GO" id="GO:0005576">
    <property type="term" value="C:extracellular region"/>
    <property type="evidence" value="ECO:0007669"/>
    <property type="project" value="UniProtKB-SubCell"/>
</dbReference>
<accession>A0A0P1GLE8</accession>
<sequence length="861" mass="86073">MLQMQISGLVGTGNATFDTGITDLIILHNNAGAQLVSVAGHAGGLVCYDLGFGALPEVVTWRGTVADTVTGTGPSLLNMGENVAIVGLDHGGVSYIETSVTGVLSWPAQTAAGYDSWSVGALVGENILALADASGAGVSLYQQQAGGALSHLRTMSDNGTLFADQISAMASATIGSHDFLIVASASEQGVSVLEVNGLDVRSRGRVGPDDGLGIMTPTDVKTATVDGTTFVLVASAPSGGGAVGAISVLELGVGGQLTPTDHVMDTRDSRFGQVQTLAVAEHNGMTLVAAGGGDDGVTLMALTARGQIVHLDSFADTNTTGLTGVTALEMVVLGTELQIFATSGADAGVTVLRADLSTLGQSYCAADGGEVITGGAGDDILSDGAGLDTLTGGAGADIFALSADGHIDQIFGFDPAQDRLDLSSWPLLYDVADITVTRTSTGAVLSARGERVLIVSHDYSPLGEAELRAAVDLTVNRAFLPPQLARMGTSSDEFLEGSWGNDTLSGEAGNDTLLGGLGDDTLSGGAGTDCAVFGLNSDDLARVTVDGSNVTLVSGEGVDLIDGIEEFEFTNGTLSLAQLSALSSPTLVEGGSGNDILSFDAEAVELMGHDGNDVLTSGNFNDILNGGTGHDTLSAGRGEDLLDGGAGDDVLMGLGGNDTLNGGSGNDTIKGGREDDLINAGAGDDSVVGQRNRDTIDGGTGNDTIKGGGGGDALFGDSGHDFLKGGTKADLIEGGADNDTLAGNRHDDTLDGGAGADLLNGGGDNDSLIGGSGDDTIKGGDGADVFVFASGHDRDQIEDFEIGIDTLQLDSGLTGGQSAAQIAAGAQVIADGLLLDFGGGDEILLAGLTSASGLSADIEIL</sequence>
<dbReference type="PRINTS" id="PR01488">
    <property type="entry name" value="RTXTOXINA"/>
</dbReference>
<evidence type="ECO:0000256" key="8">
    <source>
        <dbReference type="SAM" id="MobiDB-lite"/>
    </source>
</evidence>
<keyword evidence="5" id="KW-0677">Repeat</keyword>
<evidence type="ECO:0000256" key="7">
    <source>
        <dbReference type="ARBA" id="ARBA00023136"/>
    </source>
</evidence>
<dbReference type="EMBL" id="CYSE01000017">
    <property type="protein sequence ID" value="CUH82620.1"/>
    <property type="molecule type" value="Genomic_DNA"/>
</dbReference>
<evidence type="ECO:0000256" key="3">
    <source>
        <dbReference type="ARBA" id="ARBA00022525"/>
    </source>
</evidence>
<dbReference type="InterPro" id="IPR003995">
    <property type="entry name" value="RTX_toxin_determinant-A"/>
</dbReference>
<dbReference type="InterPro" id="IPR050557">
    <property type="entry name" value="RTX_toxin/Mannuronan_C5-epim"/>
</dbReference>
<proteinExistence type="predicted"/>
<dbReference type="Proteomes" id="UP000054935">
    <property type="component" value="Unassembled WGS sequence"/>
</dbReference>
<dbReference type="Gene3D" id="2.150.10.10">
    <property type="entry name" value="Serralysin-like metalloprotease, C-terminal"/>
    <property type="match status" value="6"/>
</dbReference>
<dbReference type="GO" id="GO:0090729">
    <property type="term" value="F:toxin activity"/>
    <property type="evidence" value="ECO:0007669"/>
    <property type="project" value="UniProtKB-KW"/>
</dbReference>
<evidence type="ECO:0000313" key="9">
    <source>
        <dbReference type="EMBL" id="CUH82620.1"/>
    </source>
</evidence>
<dbReference type="PANTHER" id="PTHR38340:SF1">
    <property type="entry name" value="S-LAYER PROTEIN"/>
    <property type="match status" value="1"/>
</dbReference>
<keyword evidence="3" id="KW-0964">Secreted</keyword>
<name>A0A0P1GLE8_9RHOB</name>
<feature type="compositionally biased region" description="Gly residues" evidence="8">
    <location>
        <begin position="698"/>
        <end position="708"/>
    </location>
</feature>
<dbReference type="GO" id="GO:0005509">
    <property type="term" value="F:calcium ion binding"/>
    <property type="evidence" value="ECO:0007669"/>
    <property type="project" value="InterPro"/>
</dbReference>
<dbReference type="SUPFAM" id="SSF51120">
    <property type="entry name" value="beta-Roll"/>
    <property type="match status" value="4"/>
</dbReference>
<evidence type="ECO:0000256" key="1">
    <source>
        <dbReference type="ARBA" id="ARBA00004370"/>
    </source>
</evidence>
<keyword evidence="6" id="KW-0843">Virulence</keyword>
<dbReference type="InterPro" id="IPR001343">
    <property type="entry name" value="Hemolysn_Ca-bd"/>
</dbReference>
<reference evidence="9 10" key="1">
    <citation type="submission" date="2015-09" db="EMBL/GenBank/DDBJ databases">
        <authorList>
            <consortium name="Swine Surveillance"/>
        </authorList>
    </citation>
    <scope>NUCLEOTIDE SEQUENCE [LARGE SCALE GENOMIC DNA]</scope>
    <source>
        <strain evidence="9 10">CECT 7648</strain>
    </source>
</reference>
<dbReference type="AlphaFoldDB" id="A0A0P1GLE8"/>
<comment type="subcellular location">
    <subcellularLocation>
        <location evidence="1">Membrane</location>
    </subcellularLocation>
    <subcellularLocation>
        <location evidence="2">Secreted</location>
    </subcellularLocation>
</comment>
<evidence type="ECO:0000256" key="4">
    <source>
        <dbReference type="ARBA" id="ARBA00022656"/>
    </source>
</evidence>
<dbReference type="OrthoDB" id="9342475at2"/>
<dbReference type="PRINTS" id="PR00313">
    <property type="entry name" value="CABNDNGRPT"/>
</dbReference>
<gene>
    <name evidence="9" type="primary">cya_23</name>
    <name evidence="9" type="ORF">TRN7648_04162</name>
</gene>
<dbReference type="InterPro" id="IPR011049">
    <property type="entry name" value="Serralysin-like_metalloprot_C"/>
</dbReference>
<feature type="region of interest" description="Disordered" evidence="8">
    <location>
        <begin position="657"/>
        <end position="708"/>
    </location>
</feature>
<dbReference type="STRING" id="441103.TRN7648_04162"/>
<protein>
    <submittedName>
        <fullName evidence="9">Cyclolysin</fullName>
    </submittedName>
</protein>